<dbReference type="STRING" id="111780.Sta7437_0487"/>
<dbReference type="EC" id="3.2.1.4" evidence="6"/>
<dbReference type="GO" id="GO:0030245">
    <property type="term" value="P:cellulose catabolic process"/>
    <property type="evidence" value="ECO:0007669"/>
    <property type="project" value="UniProtKB-KW"/>
</dbReference>
<dbReference type="InterPro" id="IPR001919">
    <property type="entry name" value="CBD2"/>
</dbReference>
<comment type="catalytic activity">
    <reaction evidence="6">
        <text>Endohydrolysis of (1-&gt;4)-beta-D-glucosidic linkages in cellulose, lichenin and cereal beta-D-glucans.</text>
        <dbReference type="EC" id="3.2.1.4"/>
    </reaction>
</comment>
<evidence type="ECO:0000259" key="8">
    <source>
        <dbReference type="Pfam" id="PF00553"/>
    </source>
</evidence>
<dbReference type="SUPFAM" id="SSF48208">
    <property type="entry name" value="Six-hairpin glycosidases"/>
    <property type="match status" value="1"/>
</dbReference>
<dbReference type="GO" id="GO:0008810">
    <property type="term" value="F:cellulase activity"/>
    <property type="evidence" value="ECO:0007669"/>
    <property type="project" value="UniProtKB-EC"/>
</dbReference>
<evidence type="ECO:0000256" key="7">
    <source>
        <dbReference type="SAM" id="MobiDB-lite"/>
    </source>
</evidence>
<feature type="compositionally biased region" description="Low complexity" evidence="7">
    <location>
        <begin position="121"/>
        <end position="132"/>
    </location>
</feature>
<dbReference type="Gene3D" id="2.60.40.290">
    <property type="match status" value="1"/>
</dbReference>
<feature type="compositionally biased region" description="Polar residues" evidence="7">
    <location>
        <begin position="136"/>
        <end position="146"/>
    </location>
</feature>
<evidence type="ECO:0000256" key="3">
    <source>
        <dbReference type="ARBA" id="ARBA00023295"/>
    </source>
</evidence>
<reference evidence="11" key="1">
    <citation type="journal article" date="2013" name="Proc. Natl. Acad. Sci. U.S.A.">
        <title>Improving the coverage of the cyanobacterial phylum using diversity-driven genome sequencing.</title>
        <authorList>
            <person name="Shih P.M."/>
            <person name="Wu D."/>
            <person name="Latifi A."/>
            <person name="Axen S.D."/>
            <person name="Fewer D.P."/>
            <person name="Talla E."/>
            <person name="Calteau A."/>
            <person name="Cai F."/>
            <person name="Tandeau de Marsac N."/>
            <person name="Rippka R."/>
            <person name="Herdman M."/>
            <person name="Sivonen K."/>
            <person name="Coursin T."/>
            <person name="Laurent T."/>
            <person name="Goodwin L."/>
            <person name="Nolan M."/>
            <person name="Davenport K.W."/>
            <person name="Han C.S."/>
            <person name="Rubin E.M."/>
            <person name="Eisen J.A."/>
            <person name="Woyke T."/>
            <person name="Gugger M."/>
            <person name="Kerfeld C.A."/>
        </authorList>
    </citation>
    <scope>NUCLEOTIDE SEQUENCE [LARGE SCALE GENOMIC DNA]</scope>
    <source>
        <strain evidence="11">ATCC 29371 / PCC 7437</strain>
    </source>
</reference>
<dbReference type="KEGG" id="scs:Sta7437_0487"/>
<dbReference type="InterPro" id="IPR008965">
    <property type="entry name" value="CBM2/CBM3_carb-bd_dom_sf"/>
</dbReference>
<name>K9XPT4_STAC7</name>
<feature type="domain" description="CBM2" evidence="8">
    <location>
        <begin position="14"/>
        <end position="96"/>
    </location>
</feature>
<evidence type="ECO:0000259" key="9">
    <source>
        <dbReference type="Pfam" id="PF00759"/>
    </source>
</evidence>
<dbReference type="Gene3D" id="1.50.10.10">
    <property type="match status" value="1"/>
</dbReference>
<dbReference type="GO" id="GO:0030247">
    <property type="term" value="F:polysaccharide binding"/>
    <property type="evidence" value="ECO:0007669"/>
    <property type="project" value="InterPro"/>
</dbReference>
<dbReference type="eggNOG" id="COG2931">
    <property type="taxonomic scope" value="Bacteria"/>
</dbReference>
<feature type="region of interest" description="Disordered" evidence="7">
    <location>
        <begin position="114"/>
        <end position="148"/>
    </location>
</feature>
<dbReference type="HOGENOM" id="CLU_008926_1_5_3"/>
<dbReference type="Proteomes" id="UP000010473">
    <property type="component" value="Chromosome"/>
</dbReference>
<evidence type="ECO:0000256" key="6">
    <source>
        <dbReference type="RuleBase" id="RU361166"/>
    </source>
</evidence>
<keyword evidence="3 5" id="KW-0326">Glycosidase</keyword>
<dbReference type="Pfam" id="PF00759">
    <property type="entry name" value="Glyco_hydro_9"/>
    <property type="match status" value="1"/>
</dbReference>
<dbReference type="RefSeq" id="WP_015191767.1">
    <property type="nucleotide sequence ID" value="NC_019748.1"/>
</dbReference>
<dbReference type="PROSITE" id="PS00592">
    <property type="entry name" value="GH9_2"/>
    <property type="match status" value="1"/>
</dbReference>
<dbReference type="PANTHER" id="PTHR22298">
    <property type="entry name" value="ENDO-1,4-BETA-GLUCANASE"/>
    <property type="match status" value="1"/>
</dbReference>
<evidence type="ECO:0000256" key="2">
    <source>
        <dbReference type="ARBA" id="ARBA00023277"/>
    </source>
</evidence>
<organism evidence="10 11">
    <name type="scientific">Stanieria cyanosphaera (strain ATCC 29371 / PCC 7437)</name>
    <dbReference type="NCBI Taxonomy" id="111780"/>
    <lineage>
        <taxon>Bacteria</taxon>
        <taxon>Bacillati</taxon>
        <taxon>Cyanobacteriota</taxon>
        <taxon>Cyanophyceae</taxon>
        <taxon>Pleurocapsales</taxon>
        <taxon>Dermocarpellaceae</taxon>
        <taxon>Stanieria</taxon>
    </lineage>
</organism>
<keyword evidence="6" id="KW-0136">Cellulose degradation</keyword>
<dbReference type="InterPro" id="IPR008928">
    <property type="entry name" value="6-hairpin_glycosidase_sf"/>
</dbReference>
<evidence type="ECO:0000256" key="1">
    <source>
        <dbReference type="ARBA" id="ARBA00022801"/>
    </source>
</evidence>
<dbReference type="InterPro" id="IPR012291">
    <property type="entry name" value="CBM2_carb-bd_dom_sf"/>
</dbReference>
<keyword evidence="11" id="KW-1185">Reference proteome</keyword>
<dbReference type="AlphaFoldDB" id="K9XPT4"/>
<keyword evidence="4 5" id="KW-0624">Polysaccharide degradation</keyword>
<dbReference type="Pfam" id="PF00553">
    <property type="entry name" value="CBM_2"/>
    <property type="match status" value="1"/>
</dbReference>
<keyword evidence="2 5" id="KW-0119">Carbohydrate metabolism</keyword>
<accession>K9XPT4</accession>
<proteinExistence type="inferred from homology"/>
<dbReference type="SUPFAM" id="SSF49384">
    <property type="entry name" value="Carbohydrate-binding domain"/>
    <property type="match status" value="1"/>
</dbReference>
<keyword evidence="1 5" id="KW-0378">Hydrolase</keyword>
<comment type="similarity">
    <text evidence="5 6">Belongs to the glycosyl hydrolase 9 (cellulase E) family.</text>
</comment>
<gene>
    <name evidence="10" type="ordered locus">Sta7437_0487</name>
</gene>
<sequence length="600" mass="66050">MNNIATSNCMVKNINFEIVQDWNGGFKAQLDFSSKQAITKGWQLQFSAPFEIKEIYGAEVLESKNNQYTIGNVDWNEKVSANSTQQIIIIANDFGQPAQKATDFQLLLENQPIEPIPSEPQEPVTPEQPTIPDSEPQPSDNPNGTGQFRYGEALQKSFLFFEANRAGDLPNDKRIEWRSDSALSDGSDVGRDLTGGYYDAGDHVKFGLPMSANNTMLAWGGIEYESAYKQSGQWDELLEAVKWGTDYFLKAHVSEGGKTKELYVQVGDGHADHAYWGSPENMTMARPSFKIDAANPGSDAAAGTASALASASILFRGVDDAYADKLLDNAKQLFEFADTYRGKYSDSVPAANPFYTSFSGYSDELAEGAAWLYKASGEQKYLTRAEDIFDSEIGYPSDWTWMADNKSNSAAVILAQESSDPKYKQMVEGWLENWINGTGNVQYSQGGLAWRTRWGSLALSSATSYLAQLYNDTVKQDSRYTDFANNQIDYILGDNPRNASYMIGFGENYPQQPHHRAATGNAPYGQPSEHILFGALVGGPGSTNDFDYNDDRNDWVTNEVGTGYNAPLTSALIQQYNNFGGEPLSNAELDALPGIAIVDV</sequence>
<evidence type="ECO:0000256" key="5">
    <source>
        <dbReference type="PROSITE-ProRule" id="PRU10059"/>
    </source>
</evidence>
<dbReference type="InterPro" id="IPR018221">
    <property type="entry name" value="Glyco_hydro_9_His_AS"/>
</dbReference>
<dbReference type="InterPro" id="IPR001701">
    <property type="entry name" value="Glyco_hydro_9"/>
</dbReference>
<evidence type="ECO:0000313" key="11">
    <source>
        <dbReference type="Proteomes" id="UP000010473"/>
    </source>
</evidence>
<feature type="domain" description="Glycoside hydrolase family 9" evidence="9">
    <location>
        <begin position="150"/>
        <end position="572"/>
    </location>
</feature>
<feature type="active site" evidence="5">
    <location>
        <position position="514"/>
    </location>
</feature>
<evidence type="ECO:0000256" key="4">
    <source>
        <dbReference type="ARBA" id="ARBA00023326"/>
    </source>
</evidence>
<evidence type="ECO:0000313" key="10">
    <source>
        <dbReference type="EMBL" id="AFZ34094.1"/>
    </source>
</evidence>
<dbReference type="PATRIC" id="fig|111780.3.peg.507"/>
<dbReference type="InterPro" id="IPR012341">
    <property type="entry name" value="6hp_glycosidase-like_sf"/>
</dbReference>
<protein>
    <recommendedName>
        <fullName evidence="6">Endoglucanase</fullName>
        <ecNumber evidence="6">3.2.1.4</ecNumber>
    </recommendedName>
</protein>
<dbReference type="EMBL" id="CP003653">
    <property type="protein sequence ID" value="AFZ34094.1"/>
    <property type="molecule type" value="Genomic_DNA"/>
</dbReference>